<protein>
    <submittedName>
        <fullName evidence="1">Uncharacterized protein</fullName>
    </submittedName>
</protein>
<dbReference type="OrthoDB" id="8020306at2"/>
<dbReference type="AlphaFoldDB" id="A0A1B2EKV0"/>
<accession>A0A1B2EKV0</accession>
<dbReference type="EMBL" id="CP016616">
    <property type="protein sequence ID" value="ANY80608.1"/>
    <property type="molecule type" value="Genomic_DNA"/>
</dbReference>
<name>A0A1B2EKV0_9HYPH</name>
<organism evidence="1">
    <name type="scientific">Microvirga ossetica</name>
    <dbReference type="NCBI Taxonomy" id="1882682"/>
    <lineage>
        <taxon>Bacteria</taxon>
        <taxon>Pseudomonadati</taxon>
        <taxon>Pseudomonadota</taxon>
        <taxon>Alphaproteobacteria</taxon>
        <taxon>Hyphomicrobiales</taxon>
        <taxon>Methylobacteriaceae</taxon>
        <taxon>Microvirga</taxon>
    </lineage>
</organism>
<proteinExistence type="predicted"/>
<dbReference type="RefSeq" id="WP_099511629.1">
    <property type="nucleotide sequence ID" value="NZ_CP016616.1"/>
</dbReference>
<evidence type="ECO:0000313" key="1">
    <source>
        <dbReference type="EMBL" id="ANY80608.1"/>
    </source>
</evidence>
<dbReference type="KEGG" id="moc:BB934_22215"/>
<sequence>MSGRSIHIKVDGRTYSGTFVVDRKILTVTTTYGRKAAEISPRAAHEALAHQLLLDLVREEKARKGSTL</sequence>
<reference evidence="1" key="1">
    <citation type="submission" date="2016-07" db="EMBL/GenBank/DDBJ databases">
        <title>Microvirga ossetica sp. nov. a new species of rhizobia isolated from root nodules of the legume species Vicia alpestris Steven originated from North Ossetia region in the Caucasus.</title>
        <authorList>
            <person name="Safronova V.I."/>
            <person name="Kuznetsova I.G."/>
            <person name="Sazanova A.L."/>
            <person name="Belimov A."/>
            <person name="Andronov E."/>
            <person name="Osledkin Y.S."/>
            <person name="Onishchuk O.P."/>
            <person name="Kurchak O.N."/>
            <person name="Shaposhnikov A.I."/>
            <person name="Willems A."/>
            <person name="Tikhonovich I.A."/>
        </authorList>
    </citation>
    <scope>NUCLEOTIDE SEQUENCE [LARGE SCALE GENOMIC DNA]</scope>
    <source>
        <strain evidence="1">V5/3M</strain>
    </source>
</reference>
<gene>
    <name evidence="1" type="ORF">BB934_22215</name>
</gene>